<keyword evidence="2" id="KW-0378">Hydrolase</keyword>
<protein>
    <submittedName>
        <fullName evidence="2">Fumarylacetoacetate hydrolase family protein</fullName>
    </submittedName>
</protein>
<dbReference type="Pfam" id="PF01557">
    <property type="entry name" value="FAA_hydrolase"/>
    <property type="match status" value="1"/>
</dbReference>
<dbReference type="RefSeq" id="WP_139623462.1">
    <property type="nucleotide sequence ID" value="NZ_VDMP01000025.1"/>
</dbReference>
<feature type="domain" description="Fumarylacetoacetase-like C-terminal" evidence="1">
    <location>
        <begin position="75"/>
        <end position="293"/>
    </location>
</feature>
<evidence type="ECO:0000313" key="3">
    <source>
        <dbReference type="Proteomes" id="UP000313231"/>
    </source>
</evidence>
<dbReference type="AlphaFoldDB" id="A0A5C4VR73"/>
<proteinExistence type="predicted"/>
<dbReference type="EMBL" id="VDMP01000025">
    <property type="protein sequence ID" value="TNM38348.1"/>
    <property type="molecule type" value="Genomic_DNA"/>
</dbReference>
<organism evidence="2 3">
    <name type="scientific">Nocardioides albidus</name>
    <dbReference type="NCBI Taxonomy" id="1517589"/>
    <lineage>
        <taxon>Bacteria</taxon>
        <taxon>Bacillati</taxon>
        <taxon>Actinomycetota</taxon>
        <taxon>Actinomycetes</taxon>
        <taxon>Propionibacteriales</taxon>
        <taxon>Nocardioidaceae</taxon>
        <taxon>Nocardioides</taxon>
    </lineage>
</organism>
<gene>
    <name evidence="2" type="ORF">FHP29_13850</name>
</gene>
<name>A0A5C4VR73_9ACTN</name>
<keyword evidence="3" id="KW-1185">Reference proteome</keyword>
<dbReference type="PANTHER" id="PTHR43211:SF1">
    <property type="entry name" value="BLL6422 PROTEIN"/>
    <property type="match status" value="1"/>
</dbReference>
<dbReference type="InterPro" id="IPR011234">
    <property type="entry name" value="Fumarylacetoacetase-like_C"/>
</dbReference>
<dbReference type="GO" id="GO:0016787">
    <property type="term" value="F:hydrolase activity"/>
    <property type="evidence" value="ECO:0007669"/>
    <property type="project" value="UniProtKB-KW"/>
</dbReference>
<evidence type="ECO:0000259" key="1">
    <source>
        <dbReference type="Pfam" id="PF01557"/>
    </source>
</evidence>
<reference evidence="2 3" key="1">
    <citation type="journal article" date="2016" name="Int. J. Syst. Evol. Microbiol.">
        <title>Nocardioides albidus sp. nov., an actinobacterium isolated from garden soil.</title>
        <authorList>
            <person name="Singh H."/>
            <person name="Du J."/>
            <person name="Trinh H."/>
            <person name="Won K."/>
            <person name="Yang J.E."/>
            <person name="Yin C."/>
            <person name="Kook M."/>
            <person name="Yi T.H."/>
        </authorList>
    </citation>
    <scope>NUCLEOTIDE SEQUENCE [LARGE SCALE GENOMIC DNA]</scope>
    <source>
        <strain evidence="2 3">CCTCC AB 2015297</strain>
    </source>
</reference>
<dbReference type="SUPFAM" id="SSF56529">
    <property type="entry name" value="FAH"/>
    <property type="match status" value="1"/>
</dbReference>
<dbReference type="OrthoDB" id="3766879at2"/>
<accession>A0A5C4VR73</accession>
<sequence length="306" mass="32702">MKFATYTDDSGATQAAVLQDGLLYPVAGAASVLDLIGDGLDALLAHGRGALEAATPVSVDEVRLEAPLRPPSMRDSMCFHEHIVNCMGTVDPLHSKFPAFYLSNHAAVIGPSDDAAISPGCEAFDYEMEVAAVVGRPGSNIRPEDARDHIVGYTMYIDWSARDLQMEEMEVRLGPAKGKDGATTIGPVLVSADELEPLRSGKGFDVAMSVAIDGQPISTGNWSTINWSFDDVVAYTSRGTHLQTGDVLGSGTVGKGCLFEQRALDPDGFRGWLREGEVVTFEVDLIGRMDIRVAAPQTRHPLSSGH</sequence>
<evidence type="ECO:0000313" key="2">
    <source>
        <dbReference type="EMBL" id="TNM38348.1"/>
    </source>
</evidence>
<dbReference type="InterPro" id="IPR036663">
    <property type="entry name" value="Fumarylacetoacetase_C_sf"/>
</dbReference>
<comment type="caution">
    <text evidence="2">The sequence shown here is derived from an EMBL/GenBank/DDBJ whole genome shotgun (WGS) entry which is preliminary data.</text>
</comment>
<dbReference type="Gene3D" id="3.90.850.10">
    <property type="entry name" value="Fumarylacetoacetase-like, C-terminal domain"/>
    <property type="match status" value="1"/>
</dbReference>
<dbReference type="Proteomes" id="UP000313231">
    <property type="component" value="Unassembled WGS sequence"/>
</dbReference>
<dbReference type="PANTHER" id="PTHR43211">
    <property type="entry name" value="FUMARYLACETOACETATE HYDROLASE"/>
    <property type="match status" value="1"/>
</dbReference>